<accession>A0AAW2QHJ0</accession>
<dbReference type="AlphaFoldDB" id="A0AAW2QHJ0"/>
<evidence type="ECO:0000313" key="1">
    <source>
        <dbReference type="EMBL" id="KAL0367364.1"/>
    </source>
</evidence>
<comment type="caution">
    <text evidence="1">The sequence shown here is derived from an EMBL/GenBank/DDBJ whole genome shotgun (WGS) entry which is preliminary data.</text>
</comment>
<organism evidence="1">
    <name type="scientific">Sesamum radiatum</name>
    <name type="common">Black benniseed</name>
    <dbReference type="NCBI Taxonomy" id="300843"/>
    <lineage>
        <taxon>Eukaryota</taxon>
        <taxon>Viridiplantae</taxon>
        <taxon>Streptophyta</taxon>
        <taxon>Embryophyta</taxon>
        <taxon>Tracheophyta</taxon>
        <taxon>Spermatophyta</taxon>
        <taxon>Magnoliopsida</taxon>
        <taxon>eudicotyledons</taxon>
        <taxon>Gunneridae</taxon>
        <taxon>Pentapetalae</taxon>
        <taxon>asterids</taxon>
        <taxon>lamiids</taxon>
        <taxon>Lamiales</taxon>
        <taxon>Pedaliaceae</taxon>
        <taxon>Sesamum</taxon>
    </lineage>
</organism>
<reference evidence="1" key="2">
    <citation type="journal article" date="2024" name="Plant">
        <title>Genomic evolution and insights into agronomic trait innovations of Sesamum species.</title>
        <authorList>
            <person name="Miao H."/>
            <person name="Wang L."/>
            <person name="Qu L."/>
            <person name="Liu H."/>
            <person name="Sun Y."/>
            <person name="Le M."/>
            <person name="Wang Q."/>
            <person name="Wei S."/>
            <person name="Zheng Y."/>
            <person name="Lin W."/>
            <person name="Duan Y."/>
            <person name="Cao H."/>
            <person name="Xiong S."/>
            <person name="Wang X."/>
            <person name="Wei L."/>
            <person name="Li C."/>
            <person name="Ma Q."/>
            <person name="Ju M."/>
            <person name="Zhao R."/>
            <person name="Li G."/>
            <person name="Mu C."/>
            <person name="Tian Q."/>
            <person name="Mei H."/>
            <person name="Zhang T."/>
            <person name="Gao T."/>
            <person name="Zhang H."/>
        </authorList>
    </citation>
    <scope>NUCLEOTIDE SEQUENCE</scope>
    <source>
        <strain evidence="1">G02</strain>
    </source>
</reference>
<protein>
    <submittedName>
        <fullName evidence="1">Uncharacterized protein</fullName>
    </submittedName>
</protein>
<sequence>MGIRIGELTGTRCRAGMCSNVALRSFSIEDTRGTVDKLCDVRRLVEGWVKSETPHGRKIYSAAIEESAPVTLVSEPG</sequence>
<reference evidence="1" key="1">
    <citation type="submission" date="2020-06" db="EMBL/GenBank/DDBJ databases">
        <authorList>
            <person name="Li T."/>
            <person name="Hu X."/>
            <person name="Zhang T."/>
            <person name="Song X."/>
            <person name="Zhang H."/>
            <person name="Dai N."/>
            <person name="Sheng W."/>
            <person name="Hou X."/>
            <person name="Wei L."/>
        </authorList>
    </citation>
    <scope>NUCLEOTIDE SEQUENCE</scope>
    <source>
        <strain evidence="1">G02</strain>
        <tissue evidence="1">Leaf</tissue>
    </source>
</reference>
<proteinExistence type="predicted"/>
<gene>
    <name evidence="1" type="ORF">Sradi_3626500</name>
</gene>
<name>A0AAW2QHJ0_SESRA</name>
<dbReference type="EMBL" id="JACGWJ010000015">
    <property type="protein sequence ID" value="KAL0367364.1"/>
    <property type="molecule type" value="Genomic_DNA"/>
</dbReference>